<evidence type="ECO:0000256" key="2">
    <source>
        <dbReference type="SAM" id="SignalP"/>
    </source>
</evidence>
<keyword evidence="4" id="KW-1185">Reference proteome</keyword>
<comment type="caution">
    <text evidence="3">The sequence shown here is derived from an EMBL/GenBank/DDBJ whole genome shotgun (WGS) entry which is preliminary data.</text>
</comment>
<name>A0A9Q1GPJ1_9CARY</name>
<dbReference type="AlphaFoldDB" id="A0A9Q1GPJ1"/>
<dbReference type="EMBL" id="JAKOGI010002064">
    <property type="protein sequence ID" value="KAJ8423072.1"/>
    <property type="molecule type" value="Genomic_DNA"/>
</dbReference>
<feature type="region of interest" description="Disordered" evidence="1">
    <location>
        <begin position="202"/>
        <end position="223"/>
    </location>
</feature>
<evidence type="ECO:0000313" key="4">
    <source>
        <dbReference type="Proteomes" id="UP001153076"/>
    </source>
</evidence>
<accession>A0A9Q1GPJ1</accession>
<evidence type="ECO:0000256" key="1">
    <source>
        <dbReference type="SAM" id="MobiDB-lite"/>
    </source>
</evidence>
<sequence>MPMACNLCASSLHLVLPCVDDADAADSELGACNGGSKDELGINGGGGNEEGHDPVAMLVVQMEGGGVRGVIAKEVVFYVCFGGYIEEVSNRRVLYVGGRTECVWMWENVGEVAAIKLVEEVLGECLGECTLWFSMKFDRRIVVPFGRDGDLLKLMKGNDEFIFMYVGGKDGPSRVAVEVRNEEIPLCATTARREGVGCLNRKGGDAGGSGDRHDGGGSTTSGR</sequence>
<keyword evidence="2" id="KW-0732">Signal</keyword>
<evidence type="ECO:0000313" key="3">
    <source>
        <dbReference type="EMBL" id="KAJ8423072.1"/>
    </source>
</evidence>
<proteinExistence type="predicted"/>
<organism evidence="3 4">
    <name type="scientific">Carnegiea gigantea</name>
    <dbReference type="NCBI Taxonomy" id="171969"/>
    <lineage>
        <taxon>Eukaryota</taxon>
        <taxon>Viridiplantae</taxon>
        <taxon>Streptophyta</taxon>
        <taxon>Embryophyta</taxon>
        <taxon>Tracheophyta</taxon>
        <taxon>Spermatophyta</taxon>
        <taxon>Magnoliopsida</taxon>
        <taxon>eudicotyledons</taxon>
        <taxon>Gunneridae</taxon>
        <taxon>Pentapetalae</taxon>
        <taxon>Caryophyllales</taxon>
        <taxon>Cactineae</taxon>
        <taxon>Cactaceae</taxon>
        <taxon>Cactoideae</taxon>
        <taxon>Echinocereeae</taxon>
        <taxon>Carnegiea</taxon>
    </lineage>
</organism>
<feature type="chain" id="PRO_5040147163" evidence="2">
    <location>
        <begin position="25"/>
        <end position="223"/>
    </location>
</feature>
<protein>
    <submittedName>
        <fullName evidence="3">Uncharacterized protein</fullName>
    </submittedName>
</protein>
<reference evidence="3" key="1">
    <citation type="submission" date="2022-04" db="EMBL/GenBank/DDBJ databases">
        <title>Carnegiea gigantea Genome sequencing and assembly v2.</title>
        <authorList>
            <person name="Copetti D."/>
            <person name="Sanderson M.J."/>
            <person name="Burquez A."/>
            <person name="Wojciechowski M.F."/>
        </authorList>
    </citation>
    <scope>NUCLEOTIDE SEQUENCE</scope>
    <source>
        <strain evidence="3">SGP5-SGP5p</strain>
        <tissue evidence="3">Aerial part</tissue>
    </source>
</reference>
<feature type="signal peptide" evidence="2">
    <location>
        <begin position="1"/>
        <end position="24"/>
    </location>
</feature>
<dbReference type="Proteomes" id="UP001153076">
    <property type="component" value="Unassembled WGS sequence"/>
</dbReference>
<gene>
    <name evidence="3" type="ORF">Cgig2_009341</name>
</gene>